<dbReference type="GO" id="GO:0006302">
    <property type="term" value="P:double-strand break repair"/>
    <property type="evidence" value="ECO:0007669"/>
    <property type="project" value="TreeGrafter"/>
</dbReference>
<protein>
    <recommendedName>
        <fullName evidence="3 8">DNA repair protein RecO</fullName>
    </recommendedName>
    <alternativeName>
        <fullName evidence="7 8">Recombination protein O</fullName>
    </alternativeName>
</protein>
<name>A0A430HXH9_9CORY</name>
<dbReference type="SUPFAM" id="SSF50249">
    <property type="entry name" value="Nucleic acid-binding proteins"/>
    <property type="match status" value="1"/>
</dbReference>
<evidence type="ECO:0000259" key="9">
    <source>
        <dbReference type="Pfam" id="PF11967"/>
    </source>
</evidence>
<gene>
    <name evidence="8 10" type="primary">recO</name>
    <name evidence="10" type="ORF">EAH68_09815</name>
</gene>
<proteinExistence type="inferred from homology"/>
<dbReference type="Gene3D" id="1.20.1440.120">
    <property type="entry name" value="Recombination protein O, C-terminal domain"/>
    <property type="match status" value="1"/>
</dbReference>
<dbReference type="SUPFAM" id="SSF57863">
    <property type="entry name" value="ArfGap/RecO-like zinc finger"/>
    <property type="match status" value="1"/>
</dbReference>
<keyword evidence="5 8" id="KW-0233">DNA recombination</keyword>
<dbReference type="InterPro" id="IPR022572">
    <property type="entry name" value="DNA_rep/recomb_RecO_N"/>
</dbReference>
<keyword evidence="6 8" id="KW-0234">DNA repair</keyword>
<dbReference type="EMBL" id="RXHJ01000011">
    <property type="protein sequence ID" value="RSZ62424.1"/>
    <property type="molecule type" value="Genomic_DNA"/>
</dbReference>
<evidence type="ECO:0000256" key="5">
    <source>
        <dbReference type="ARBA" id="ARBA00023172"/>
    </source>
</evidence>
<evidence type="ECO:0000256" key="6">
    <source>
        <dbReference type="ARBA" id="ARBA00023204"/>
    </source>
</evidence>
<sequence length="249" mass="27556">MRRESYRDRALVVRTHDFGEADRIIVLLTRNHGIRRGVAKGVRRSKSRFGSRLQHFVDIDVQLYPGRNLESVTGADTVAYYGSGIIDDYERYTAACAALESAERLATAAQEGDPWLFDHLTETLARMQQTKHPTVVLDGFLLQAMTHAGWAPSLFDCAQCGAPGPHHAFHPAIGGAACVQCRPPGSAEVPEEALHLMWLLNHSHWPAALQLVESAEGGHLSTTAHRLTRAHLQWHLEQKVTSLGVMDQT</sequence>
<dbReference type="PANTHER" id="PTHR33991">
    <property type="entry name" value="DNA REPAIR PROTEIN RECO"/>
    <property type="match status" value="1"/>
</dbReference>
<dbReference type="InterPro" id="IPR003717">
    <property type="entry name" value="RecO"/>
</dbReference>
<feature type="domain" description="DNA replication/recombination mediator RecO N-terminal" evidence="9">
    <location>
        <begin position="5"/>
        <end position="81"/>
    </location>
</feature>
<comment type="similarity">
    <text evidence="2 8">Belongs to the RecO family.</text>
</comment>
<dbReference type="OrthoDB" id="9812244at2"/>
<dbReference type="Proteomes" id="UP000274907">
    <property type="component" value="Unassembled WGS sequence"/>
</dbReference>
<evidence type="ECO:0000256" key="8">
    <source>
        <dbReference type="HAMAP-Rule" id="MF_00201"/>
    </source>
</evidence>
<dbReference type="Pfam" id="PF02565">
    <property type="entry name" value="RecO_C"/>
    <property type="match status" value="1"/>
</dbReference>
<dbReference type="AlphaFoldDB" id="A0A430HXH9"/>
<evidence type="ECO:0000256" key="3">
    <source>
        <dbReference type="ARBA" id="ARBA00021310"/>
    </source>
</evidence>
<reference evidence="10 11" key="1">
    <citation type="submission" date="2018-12" db="EMBL/GenBank/DDBJ databases">
        <title>YIM 101343 draft genome.</title>
        <authorList>
            <person name="Chen X."/>
        </authorList>
    </citation>
    <scope>NUCLEOTIDE SEQUENCE [LARGE SCALE GENOMIC DNA]</scope>
    <source>
        <strain evidence="10 11">YIM 101343</strain>
    </source>
</reference>
<dbReference type="InterPro" id="IPR012340">
    <property type="entry name" value="NA-bd_OB-fold"/>
</dbReference>
<keyword evidence="4 8" id="KW-0227">DNA damage</keyword>
<dbReference type="GO" id="GO:0006310">
    <property type="term" value="P:DNA recombination"/>
    <property type="evidence" value="ECO:0007669"/>
    <property type="project" value="UniProtKB-UniRule"/>
</dbReference>
<keyword evidence="11" id="KW-1185">Reference proteome</keyword>
<dbReference type="InterPro" id="IPR042242">
    <property type="entry name" value="RecO_C"/>
</dbReference>
<dbReference type="HAMAP" id="MF_00201">
    <property type="entry name" value="RecO"/>
    <property type="match status" value="1"/>
</dbReference>
<organism evidence="10 11">
    <name type="scientific">Corynebacterium hylobatis</name>
    <dbReference type="NCBI Taxonomy" id="1859290"/>
    <lineage>
        <taxon>Bacteria</taxon>
        <taxon>Bacillati</taxon>
        <taxon>Actinomycetota</taxon>
        <taxon>Actinomycetes</taxon>
        <taxon>Mycobacteriales</taxon>
        <taxon>Corynebacteriaceae</taxon>
        <taxon>Corynebacterium</taxon>
    </lineage>
</organism>
<comment type="caution">
    <text evidence="10">The sequence shown here is derived from an EMBL/GenBank/DDBJ whole genome shotgun (WGS) entry which is preliminary data.</text>
</comment>
<dbReference type="Gene3D" id="2.40.50.140">
    <property type="entry name" value="Nucleic acid-binding proteins"/>
    <property type="match status" value="1"/>
</dbReference>
<dbReference type="InterPro" id="IPR037278">
    <property type="entry name" value="ARFGAP/RecO"/>
</dbReference>
<evidence type="ECO:0000256" key="7">
    <source>
        <dbReference type="ARBA" id="ARBA00033409"/>
    </source>
</evidence>
<dbReference type="PANTHER" id="PTHR33991:SF1">
    <property type="entry name" value="DNA REPAIR PROTEIN RECO"/>
    <property type="match status" value="1"/>
</dbReference>
<evidence type="ECO:0000313" key="11">
    <source>
        <dbReference type="Proteomes" id="UP000274907"/>
    </source>
</evidence>
<dbReference type="Pfam" id="PF11967">
    <property type="entry name" value="RecO_N"/>
    <property type="match status" value="1"/>
</dbReference>
<evidence type="ECO:0000256" key="2">
    <source>
        <dbReference type="ARBA" id="ARBA00007452"/>
    </source>
</evidence>
<comment type="function">
    <text evidence="1 8">Involved in DNA repair and RecF pathway recombination.</text>
</comment>
<evidence type="ECO:0000256" key="4">
    <source>
        <dbReference type="ARBA" id="ARBA00022763"/>
    </source>
</evidence>
<dbReference type="RefSeq" id="WP_126121152.1">
    <property type="nucleotide sequence ID" value="NZ_RXHJ01000011.1"/>
</dbReference>
<evidence type="ECO:0000256" key="1">
    <source>
        <dbReference type="ARBA" id="ARBA00003065"/>
    </source>
</evidence>
<accession>A0A430HXH9</accession>
<evidence type="ECO:0000313" key="10">
    <source>
        <dbReference type="EMBL" id="RSZ62424.1"/>
    </source>
</evidence>
<dbReference type="GO" id="GO:0043590">
    <property type="term" value="C:bacterial nucleoid"/>
    <property type="evidence" value="ECO:0007669"/>
    <property type="project" value="TreeGrafter"/>
</dbReference>
<dbReference type="NCBIfam" id="TIGR00613">
    <property type="entry name" value="reco"/>
    <property type="match status" value="1"/>
</dbReference>